<feature type="domain" description="HTH iclR-type" evidence="4">
    <location>
        <begin position="10"/>
        <end position="70"/>
    </location>
</feature>
<dbReference type="Gene3D" id="3.30.450.40">
    <property type="match status" value="1"/>
</dbReference>
<name>A0A506XX82_9MICO</name>
<accession>A0A506XX82</accession>
<dbReference type="InterPro" id="IPR050707">
    <property type="entry name" value="HTH_MetabolicPath_Reg"/>
</dbReference>
<organism evidence="6 7">
    <name type="scientific">Schumannella soli</name>
    <dbReference type="NCBI Taxonomy" id="2590779"/>
    <lineage>
        <taxon>Bacteria</taxon>
        <taxon>Bacillati</taxon>
        <taxon>Actinomycetota</taxon>
        <taxon>Actinomycetes</taxon>
        <taxon>Micrococcales</taxon>
        <taxon>Microbacteriaceae</taxon>
        <taxon>Schumannella</taxon>
    </lineage>
</organism>
<protein>
    <submittedName>
        <fullName evidence="6">Helix-turn-helix domain-containing protein</fullName>
    </submittedName>
</protein>
<dbReference type="SMART" id="SM00346">
    <property type="entry name" value="HTH_ICLR"/>
    <property type="match status" value="1"/>
</dbReference>
<evidence type="ECO:0000313" key="6">
    <source>
        <dbReference type="EMBL" id="TPW74030.1"/>
    </source>
</evidence>
<keyword evidence="1" id="KW-0805">Transcription regulation</keyword>
<dbReference type="Gene3D" id="1.10.10.10">
    <property type="entry name" value="Winged helix-like DNA-binding domain superfamily/Winged helix DNA-binding domain"/>
    <property type="match status" value="1"/>
</dbReference>
<dbReference type="PROSITE" id="PS51078">
    <property type="entry name" value="ICLR_ED"/>
    <property type="match status" value="1"/>
</dbReference>
<dbReference type="InterPro" id="IPR029016">
    <property type="entry name" value="GAF-like_dom_sf"/>
</dbReference>
<keyword evidence="7" id="KW-1185">Reference proteome</keyword>
<evidence type="ECO:0000259" key="5">
    <source>
        <dbReference type="PROSITE" id="PS51078"/>
    </source>
</evidence>
<keyword evidence="3" id="KW-0804">Transcription</keyword>
<dbReference type="SUPFAM" id="SSF46785">
    <property type="entry name" value="Winged helix' DNA-binding domain"/>
    <property type="match status" value="1"/>
</dbReference>
<comment type="caution">
    <text evidence="6">The sequence shown here is derived from an EMBL/GenBank/DDBJ whole genome shotgun (WGS) entry which is preliminary data.</text>
</comment>
<dbReference type="Pfam" id="PF09339">
    <property type="entry name" value="HTH_IclR"/>
    <property type="match status" value="1"/>
</dbReference>
<dbReference type="InterPro" id="IPR036390">
    <property type="entry name" value="WH_DNA-bd_sf"/>
</dbReference>
<gene>
    <name evidence="6" type="ORF">FJ657_15375</name>
</gene>
<evidence type="ECO:0000256" key="3">
    <source>
        <dbReference type="ARBA" id="ARBA00023163"/>
    </source>
</evidence>
<dbReference type="SUPFAM" id="SSF55781">
    <property type="entry name" value="GAF domain-like"/>
    <property type="match status" value="1"/>
</dbReference>
<evidence type="ECO:0000256" key="1">
    <source>
        <dbReference type="ARBA" id="ARBA00023015"/>
    </source>
</evidence>
<sequence length="233" mass="24152">MPDARQDSPSQTLDRGLRMLEALADNPGLTITELASMLGLHRSIAYRMLRTHEAHGFLVRDAGGRIQLGAGLAALARSVAPDLQATAAPELSRLAEDLGMTSFLVVLDRGECVTLATASPLDAVAAVAQRPGSRHPLDRGAPGVAIQAMLTEPQWIAVGGHDGERVEASAARRLGYAFTRDEVVPGLSSVAAAFAPAGGTPVAVAVVYIGERDVTAIGARVRGAADAIARHLG</sequence>
<proteinExistence type="predicted"/>
<dbReference type="InterPro" id="IPR014757">
    <property type="entry name" value="Tscrpt_reg_IclR_C"/>
</dbReference>
<evidence type="ECO:0000313" key="7">
    <source>
        <dbReference type="Proteomes" id="UP000316252"/>
    </source>
</evidence>
<evidence type="ECO:0000259" key="4">
    <source>
        <dbReference type="PROSITE" id="PS51077"/>
    </source>
</evidence>
<dbReference type="GO" id="GO:0003677">
    <property type="term" value="F:DNA binding"/>
    <property type="evidence" value="ECO:0007669"/>
    <property type="project" value="UniProtKB-KW"/>
</dbReference>
<dbReference type="Proteomes" id="UP000316252">
    <property type="component" value="Unassembled WGS sequence"/>
</dbReference>
<dbReference type="RefSeq" id="WP_141164609.1">
    <property type="nucleotide sequence ID" value="NZ_VHQG01000005.1"/>
</dbReference>
<dbReference type="GO" id="GO:0003700">
    <property type="term" value="F:DNA-binding transcription factor activity"/>
    <property type="evidence" value="ECO:0007669"/>
    <property type="project" value="TreeGrafter"/>
</dbReference>
<dbReference type="EMBL" id="VHQG01000005">
    <property type="protein sequence ID" value="TPW74030.1"/>
    <property type="molecule type" value="Genomic_DNA"/>
</dbReference>
<keyword evidence="2" id="KW-0238">DNA-binding</keyword>
<dbReference type="OrthoDB" id="156285at2"/>
<dbReference type="InterPro" id="IPR005471">
    <property type="entry name" value="Tscrpt_reg_IclR_N"/>
</dbReference>
<reference evidence="6 7" key="1">
    <citation type="submission" date="2019-06" db="EMBL/GenBank/DDBJ databases">
        <authorList>
            <person name="Li F."/>
        </authorList>
    </citation>
    <scope>NUCLEOTIDE SEQUENCE [LARGE SCALE GENOMIC DNA]</scope>
    <source>
        <strain evidence="6 7">10F1D-1</strain>
    </source>
</reference>
<feature type="domain" description="IclR-ED" evidence="5">
    <location>
        <begin position="64"/>
        <end position="233"/>
    </location>
</feature>
<dbReference type="PROSITE" id="PS51077">
    <property type="entry name" value="HTH_ICLR"/>
    <property type="match status" value="1"/>
</dbReference>
<dbReference type="PANTHER" id="PTHR30136">
    <property type="entry name" value="HELIX-TURN-HELIX TRANSCRIPTIONAL REGULATOR, ICLR FAMILY"/>
    <property type="match status" value="1"/>
</dbReference>
<dbReference type="PANTHER" id="PTHR30136:SF24">
    <property type="entry name" value="HTH-TYPE TRANSCRIPTIONAL REPRESSOR ALLR"/>
    <property type="match status" value="1"/>
</dbReference>
<dbReference type="InterPro" id="IPR036388">
    <property type="entry name" value="WH-like_DNA-bd_sf"/>
</dbReference>
<dbReference type="GO" id="GO:0045892">
    <property type="term" value="P:negative regulation of DNA-templated transcription"/>
    <property type="evidence" value="ECO:0007669"/>
    <property type="project" value="TreeGrafter"/>
</dbReference>
<dbReference type="AlphaFoldDB" id="A0A506XX82"/>
<evidence type="ECO:0000256" key="2">
    <source>
        <dbReference type="ARBA" id="ARBA00023125"/>
    </source>
</evidence>